<dbReference type="InterPro" id="IPR003961">
    <property type="entry name" value="FN3_dom"/>
</dbReference>
<feature type="compositionally biased region" description="Low complexity" evidence="1">
    <location>
        <begin position="1237"/>
        <end position="1249"/>
    </location>
</feature>
<proteinExistence type="predicted"/>
<feature type="compositionally biased region" description="Low complexity" evidence="1">
    <location>
        <begin position="67"/>
        <end position="82"/>
    </location>
</feature>
<dbReference type="InterPro" id="IPR000048">
    <property type="entry name" value="IQ_motif_EF-hand-BS"/>
</dbReference>
<feature type="compositionally biased region" description="Low complexity" evidence="1">
    <location>
        <begin position="896"/>
        <end position="906"/>
    </location>
</feature>
<feature type="compositionally biased region" description="Basic and acidic residues" evidence="1">
    <location>
        <begin position="1101"/>
        <end position="1119"/>
    </location>
</feature>
<accession>R7U0B4</accession>
<feature type="compositionally biased region" description="Polar residues" evidence="1">
    <location>
        <begin position="1151"/>
        <end position="1163"/>
    </location>
</feature>
<feature type="compositionally biased region" description="Acidic residues" evidence="1">
    <location>
        <begin position="664"/>
        <end position="679"/>
    </location>
</feature>
<feature type="compositionally biased region" description="Basic and acidic residues" evidence="1">
    <location>
        <begin position="806"/>
        <end position="817"/>
    </location>
</feature>
<gene>
    <name evidence="3" type="ORF">CAPTEDRAFT_208433</name>
</gene>
<evidence type="ECO:0000256" key="1">
    <source>
        <dbReference type="SAM" id="MobiDB-lite"/>
    </source>
</evidence>
<dbReference type="SUPFAM" id="SSF49265">
    <property type="entry name" value="Fibronectin type III"/>
    <property type="match status" value="1"/>
</dbReference>
<dbReference type="PROSITE" id="PS50853">
    <property type="entry name" value="FN3"/>
    <property type="match status" value="1"/>
</dbReference>
<feature type="compositionally biased region" description="Polar residues" evidence="1">
    <location>
        <begin position="690"/>
        <end position="707"/>
    </location>
</feature>
<dbReference type="Pfam" id="PF00041">
    <property type="entry name" value="fn3"/>
    <property type="match status" value="1"/>
</dbReference>
<feature type="compositionally biased region" description="Basic and acidic residues" evidence="1">
    <location>
        <begin position="925"/>
        <end position="935"/>
    </location>
</feature>
<reference evidence="3 5" key="2">
    <citation type="journal article" date="2013" name="Nature">
        <title>Insights into bilaterian evolution from three spiralian genomes.</title>
        <authorList>
            <person name="Simakov O."/>
            <person name="Marletaz F."/>
            <person name="Cho S.J."/>
            <person name="Edsinger-Gonzales E."/>
            <person name="Havlak P."/>
            <person name="Hellsten U."/>
            <person name="Kuo D.H."/>
            <person name="Larsson T."/>
            <person name="Lv J."/>
            <person name="Arendt D."/>
            <person name="Savage R."/>
            <person name="Osoegawa K."/>
            <person name="de Jong P."/>
            <person name="Grimwood J."/>
            <person name="Chapman J.A."/>
            <person name="Shapiro H."/>
            <person name="Aerts A."/>
            <person name="Otillar R.P."/>
            <person name="Terry A.Y."/>
            <person name="Boore J.L."/>
            <person name="Grigoriev I.V."/>
            <person name="Lindberg D.R."/>
            <person name="Seaver E.C."/>
            <person name="Weisblat D.A."/>
            <person name="Putnam N.H."/>
            <person name="Rokhsar D.S."/>
        </authorList>
    </citation>
    <scope>NUCLEOTIDE SEQUENCE</scope>
    <source>
        <strain evidence="3 5">I ESC-2004</strain>
    </source>
</reference>
<feature type="region of interest" description="Disordered" evidence="1">
    <location>
        <begin position="172"/>
        <end position="208"/>
    </location>
</feature>
<feature type="compositionally biased region" description="Basic and acidic residues" evidence="1">
    <location>
        <begin position="854"/>
        <end position="870"/>
    </location>
</feature>
<feature type="compositionally biased region" description="Low complexity" evidence="1">
    <location>
        <begin position="878"/>
        <end position="888"/>
    </location>
</feature>
<feature type="compositionally biased region" description="Basic and acidic residues" evidence="1">
    <location>
        <begin position="1252"/>
        <end position="1268"/>
    </location>
</feature>
<evidence type="ECO:0000313" key="5">
    <source>
        <dbReference type="Proteomes" id="UP000014760"/>
    </source>
</evidence>
<feature type="region of interest" description="Disordered" evidence="1">
    <location>
        <begin position="47"/>
        <end position="84"/>
    </location>
</feature>
<keyword evidence="5" id="KW-1185">Reference proteome</keyword>
<dbReference type="Proteomes" id="UP000014760">
    <property type="component" value="Unassembled WGS sequence"/>
</dbReference>
<dbReference type="Gene3D" id="2.60.40.10">
    <property type="entry name" value="Immunoglobulins"/>
    <property type="match status" value="1"/>
</dbReference>
<evidence type="ECO:0000259" key="2">
    <source>
        <dbReference type="PROSITE" id="PS50853"/>
    </source>
</evidence>
<feature type="region of interest" description="Disordered" evidence="1">
    <location>
        <begin position="852"/>
        <end position="1393"/>
    </location>
</feature>
<dbReference type="InterPro" id="IPR036116">
    <property type="entry name" value="FN3_sf"/>
</dbReference>
<feature type="compositionally biased region" description="Polar residues" evidence="1">
    <location>
        <begin position="1354"/>
        <end position="1364"/>
    </location>
</feature>
<feature type="compositionally biased region" description="Basic and acidic residues" evidence="1">
    <location>
        <begin position="1338"/>
        <end position="1353"/>
    </location>
</feature>
<dbReference type="OrthoDB" id="5954088at2759"/>
<dbReference type="CDD" id="cd23767">
    <property type="entry name" value="IQCD"/>
    <property type="match status" value="1"/>
</dbReference>
<organism evidence="3">
    <name type="scientific">Capitella teleta</name>
    <name type="common">Polychaete worm</name>
    <dbReference type="NCBI Taxonomy" id="283909"/>
    <lineage>
        <taxon>Eukaryota</taxon>
        <taxon>Metazoa</taxon>
        <taxon>Spiralia</taxon>
        <taxon>Lophotrochozoa</taxon>
        <taxon>Annelida</taxon>
        <taxon>Polychaeta</taxon>
        <taxon>Sedentaria</taxon>
        <taxon>Scolecida</taxon>
        <taxon>Capitellidae</taxon>
        <taxon>Capitella</taxon>
    </lineage>
</organism>
<feature type="compositionally biased region" description="Basic and acidic residues" evidence="1">
    <location>
        <begin position="1025"/>
        <end position="1055"/>
    </location>
</feature>
<feature type="compositionally biased region" description="Low complexity" evidence="1">
    <location>
        <begin position="245"/>
        <end position="266"/>
    </location>
</feature>
<dbReference type="EMBL" id="KB308652">
    <property type="protein sequence ID" value="ELT97106.1"/>
    <property type="molecule type" value="Genomic_DNA"/>
</dbReference>
<feature type="compositionally biased region" description="Basic residues" evidence="1">
    <location>
        <begin position="1190"/>
        <end position="1201"/>
    </location>
</feature>
<dbReference type="HOGENOM" id="CLU_253427_0_0_1"/>
<dbReference type="PROSITE" id="PS50096">
    <property type="entry name" value="IQ"/>
    <property type="match status" value="1"/>
</dbReference>
<feature type="region of interest" description="Disordered" evidence="1">
    <location>
        <begin position="1"/>
        <end position="23"/>
    </location>
</feature>
<feature type="compositionally biased region" description="Basic and acidic residues" evidence="1">
    <location>
        <begin position="1215"/>
        <end position="1228"/>
    </location>
</feature>
<evidence type="ECO:0000313" key="3">
    <source>
        <dbReference type="EMBL" id="ELT97106.1"/>
    </source>
</evidence>
<evidence type="ECO:0000313" key="4">
    <source>
        <dbReference type="EnsemblMetazoa" id="CapteP208433"/>
    </source>
</evidence>
<sequence length="1415" mass="153675">MWLSAGRSSHPAAAPLPDTPLCNPRRSSTRVHLIPFVIAGSRSVSPGEVLARPNTAPSPHDRPTRTSCNSAVSSSHPSATSSPKQATVINADDMELVDVHSSTESSQLLDAETRYLPLHSELSMSPFRPLNMNAYAQQGVTASVDATSVQVPTAPGYRPSTAPVRNRLAANFSQPEAPPESLPIKPTPSDSQPQAHTRKRPESPVTRPLDFLEYDDSETEVSDATLELKLLKALLANRKTKKVTQKPQTPQKSTDSMAAACCSSSSPYRSQYLPDRYTSPIRQSLHKSPEKSDEVPSSNVERVLAANLPQEPNMAAVKIQAAWRGFHARHHDPTVQKVRQEIRSRRAEDHIRYLNQQLETCDIIFRQRNLYEQEKQLRSLQLDALKQLWKEVQSLQQWKSQVLSASEHSTSAHGGQNQVSDSHASSLLNTTQQLIETLDLDRDSAILEPHSQSLSAKFPASSAECGASLKEAELETACKSLQQQVGELKEALTSMSSFMFQGGVIHADKDEKSASGDIRLNVEFDPESVNESTTGSMCSSGGISLCVPHEGAPTAPGNLRWSQHGPTSVVLYWMPSFVLDALGQPSCSPVIGYRMYVNGNPKGMVSGTQTRAMLEGLQVDTLYKVWVRGVSALGDSHTSETVEFRLKKAQDSFKSSSLKKRDEGEDPPDDNHDDDDDDGGHDSPKGGERSQPSASQYSTAPSQQVSSDKLAMPNDRGVVVTTPKSGSKSDPHCDFVKERSPSDDSGYWTSPSTTILQQQMSAKTLPSQKEESVVANVLEEVPRELGTRQQSKRVTALLERLEQKMKVPTAKAREESLLGKSTAVDSKSGRRKVVASDIPMKAFRDSSIVNVDVTNKDRSHIPVFMKKSDRPTSAPCRSSLSDSEALSSGKQDLSDTKGSSSGSESGTLKDSKHVDIALSQSPTPSKDEAELHEELATDGPQPFMLTPKPPEGGMSPRKGLVRRNSLRRRHSSGRDGSETAKTVCESGDSGAECKTEEDVKQKAESPAVEYDPFYDGVPGGGETEVFQKAEEVKTEEVEERSRAREPKKKSTERRASSVGAIMNRASSGGSPVRTHGVSDKPLLPTKPASGIVAEKPPIGRSSREPSAERRRESSNERRQFGRRRTKSEQGTPSDTEDVSIPGFYGERRKLSSSSGGESRNPGSDSDRESSGEAAYAVVRKLAKEDGRARDMKKKPFSHKSRAGSSDLSAIPVLPDRPESPAPRADKRPTPNTPTQAPSSPRVRRSSSFSKALPDETLKAVKSQEMKREAKARHASAGSRHSPADNAAASNPTKPTIQSHRRTASSGQAHEMIPAAGCSPKRETEKSPQSKGGLQRRVSLKDDKLRAAIERIRDSGSSPSPQATASEPPPDPPKSYSPKLTSQSSTDAKPRKLGNKAADLFAKLQLRLSTGTKLSQ</sequence>
<feature type="compositionally biased region" description="Basic residues" evidence="1">
    <location>
        <begin position="959"/>
        <end position="971"/>
    </location>
</feature>
<feature type="compositionally biased region" description="Polar residues" evidence="1">
    <location>
        <begin position="1287"/>
        <end position="1307"/>
    </location>
</feature>
<dbReference type="OMA" id="FADIMEI"/>
<dbReference type="EnsemblMetazoa" id="CapteT208433">
    <property type="protein sequence ID" value="CapteP208433"/>
    <property type="gene ID" value="CapteG208433"/>
</dbReference>
<feature type="compositionally biased region" description="Basic and acidic residues" evidence="1">
    <location>
        <begin position="727"/>
        <end position="742"/>
    </location>
</feature>
<dbReference type="InterPro" id="IPR013783">
    <property type="entry name" value="Ig-like_fold"/>
</dbReference>
<feature type="region of interest" description="Disordered" evidence="1">
    <location>
        <begin position="806"/>
        <end position="832"/>
    </location>
</feature>
<dbReference type="SMART" id="SM00060">
    <property type="entry name" value="FN3"/>
    <property type="match status" value="1"/>
</dbReference>
<feature type="domain" description="Fibronectin type-III" evidence="2">
    <location>
        <begin position="555"/>
        <end position="649"/>
    </location>
</feature>
<feature type="compositionally biased region" description="Basic and acidic residues" evidence="1">
    <location>
        <begin position="991"/>
        <end position="1003"/>
    </location>
</feature>
<reference evidence="4" key="3">
    <citation type="submission" date="2015-06" db="UniProtKB">
        <authorList>
            <consortium name="EnsemblMetazoa"/>
        </authorList>
    </citation>
    <scope>IDENTIFICATION</scope>
</reference>
<dbReference type="CDD" id="cd00063">
    <property type="entry name" value="FN3"/>
    <property type="match status" value="1"/>
</dbReference>
<reference evidence="5" key="1">
    <citation type="submission" date="2012-12" db="EMBL/GenBank/DDBJ databases">
        <authorList>
            <person name="Hellsten U."/>
            <person name="Grimwood J."/>
            <person name="Chapman J.A."/>
            <person name="Shapiro H."/>
            <person name="Aerts A."/>
            <person name="Otillar R.P."/>
            <person name="Terry A.Y."/>
            <person name="Boore J.L."/>
            <person name="Simakov O."/>
            <person name="Marletaz F."/>
            <person name="Cho S.-J."/>
            <person name="Edsinger-Gonzales E."/>
            <person name="Havlak P."/>
            <person name="Kuo D.-H."/>
            <person name="Larsson T."/>
            <person name="Lv J."/>
            <person name="Arendt D."/>
            <person name="Savage R."/>
            <person name="Osoegawa K."/>
            <person name="de Jong P."/>
            <person name="Lindberg D.R."/>
            <person name="Seaver E.C."/>
            <person name="Weisblat D.A."/>
            <person name="Putnam N.H."/>
            <person name="Grigoriev I.V."/>
            <person name="Rokhsar D.S."/>
        </authorList>
    </citation>
    <scope>NUCLEOTIDE SEQUENCE</scope>
    <source>
        <strain evidence="5">I ESC-2004</strain>
    </source>
</reference>
<protein>
    <recommendedName>
        <fullName evidence="2">Fibronectin type-III domain-containing protein</fullName>
    </recommendedName>
</protein>
<dbReference type="Pfam" id="PF00612">
    <property type="entry name" value="IQ"/>
    <property type="match status" value="1"/>
</dbReference>
<name>R7U0B4_CAPTE</name>
<dbReference type="STRING" id="283909.R7U0B4"/>
<feature type="region of interest" description="Disordered" evidence="1">
    <location>
        <begin position="652"/>
        <end position="751"/>
    </location>
</feature>
<dbReference type="EMBL" id="AMQN01011031">
    <property type="status" value="NOT_ANNOTATED_CDS"/>
    <property type="molecule type" value="Genomic_DNA"/>
</dbReference>
<feature type="region of interest" description="Disordered" evidence="1">
    <location>
        <begin position="239"/>
        <end position="266"/>
    </location>
</feature>